<protein>
    <submittedName>
        <fullName evidence="1">Uncharacterized protein</fullName>
    </submittedName>
</protein>
<accession>A0ABS2N4W3</accession>
<comment type="caution">
    <text evidence="1">The sequence shown here is derived from an EMBL/GenBank/DDBJ whole genome shotgun (WGS) entry which is preliminary data.</text>
</comment>
<dbReference type="RefSeq" id="WP_204501817.1">
    <property type="nucleotide sequence ID" value="NZ_JAFBDR010000027.1"/>
</dbReference>
<name>A0ABS2N4W3_9BACI</name>
<dbReference type="Proteomes" id="UP001296943">
    <property type="component" value="Unassembled WGS sequence"/>
</dbReference>
<reference evidence="1 2" key="1">
    <citation type="submission" date="2021-01" db="EMBL/GenBank/DDBJ databases">
        <title>Genomic Encyclopedia of Type Strains, Phase IV (KMG-IV): sequencing the most valuable type-strain genomes for metagenomic binning, comparative biology and taxonomic classification.</title>
        <authorList>
            <person name="Goeker M."/>
        </authorList>
    </citation>
    <scope>NUCLEOTIDE SEQUENCE [LARGE SCALE GENOMIC DNA]</scope>
    <source>
        <strain evidence="1 2">DSM 23711</strain>
    </source>
</reference>
<evidence type="ECO:0000313" key="1">
    <source>
        <dbReference type="EMBL" id="MBM7573151.1"/>
    </source>
</evidence>
<organism evidence="1 2">
    <name type="scientific">Aquibacillus albus</name>
    <dbReference type="NCBI Taxonomy" id="1168171"/>
    <lineage>
        <taxon>Bacteria</taxon>
        <taxon>Bacillati</taxon>
        <taxon>Bacillota</taxon>
        <taxon>Bacilli</taxon>
        <taxon>Bacillales</taxon>
        <taxon>Bacillaceae</taxon>
        <taxon>Aquibacillus</taxon>
    </lineage>
</organism>
<proteinExistence type="predicted"/>
<keyword evidence="2" id="KW-1185">Reference proteome</keyword>
<evidence type="ECO:0000313" key="2">
    <source>
        <dbReference type="Proteomes" id="UP001296943"/>
    </source>
</evidence>
<dbReference type="EMBL" id="JAFBDR010000027">
    <property type="protein sequence ID" value="MBM7573151.1"/>
    <property type="molecule type" value="Genomic_DNA"/>
</dbReference>
<sequence>MSTVLMYSGSKGTSTSLPTFFKQELEDATESGCVFFPCGNYKMSGLWINGVG</sequence>
<gene>
    <name evidence="1" type="ORF">JOC48_003700</name>
</gene>